<reference evidence="15" key="1">
    <citation type="submission" date="2021-07" db="EMBL/GenBank/DDBJ databases">
        <authorList>
            <person name="Branca A.L. A."/>
        </authorList>
    </citation>
    <scope>NUCLEOTIDE SEQUENCE</scope>
</reference>
<dbReference type="GO" id="GO:0015677">
    <property type="term" value="P:copper ion import"/>
    <property type="evidence" value="ECO:0007669"/>
    <property type="project" value="TreeGrafter"/>
</dbReference>
<comment type="catalytic activity">
    <reaction evidence="12">
        <text>2 a Fe(II)-siderophore + NADP(+) + H(+) = 2 a Fe(III)-siderophore + NADPH</text>
        <dbReference type="Rhea" id="RHEA:28795"/>
        <dbReference type="Rhea" id="RHEA-COMP:11342"/>
        <dbReference type="Rhea" id="RHEA-COMP:11344"/>
        <dbReference type="ChEBI" id="CHEBI:15378"/>
        <dbReference type="ChEBI" id="CHEBI:29033"/>
        <dbReference type="ChEBI" id="CHEBI:29034"/>
        <dbReference type="ChEBI" id="CHEBI:57783"/>
        <dbReference type="ChEBI" id="CHEBI:58349"/>
        <dbReference type="EC" id="1.16.1.9"/>
    </reaction>
</comment>
<evidence type="ECO:0000256" key="13">
    <source>
        <dbReference type="SAM" id="Phobius"/>
    </source>
</evidence>
<dbReference type="InterPro" id="IPR013121">
    <property type="entry name" value="Fe_red_NAD-bd_6"/>
</dbReference>
<keyword evidence="6 13" id="KW-0812">Transmembrane</keyword>
<comment type="caution">
    <text evidence="15">The sequence shown here is derived from an EMBL/GenBank/DDBJ whole genome shotgun (WGS) entry which is preliminary data.</text>
</comment>
<dbReference type="GO" id="GO:0005886">
    <property type="term" value="C:plasma membrane"/>
    <property type="evidence" value="ECO:0007669"/>
    <property type="project" value="UniProtKB-SubCell"/>
</dbReference>
<dbReference type="InterPro" id="IPR039261">
    <property type="entry name" value="FNR_nucleotide-bd"/>
</dbReference>
<dbReference type="Pfam" id="PF08022">
    <property type="entry name" value="FAD_binding_8"/>
    <property type="match status" value="1"/>
</dbReference>
<feature type="domain" description="FAD-binding FR-type" evidence="14">
    <location>
        <begin position="304"/>
        <end position="421"/>
    </location>
</feature>
<dbReference type="InterPro" id="IPR017927">
    <property type="entry name" value="FAD-bd_FR_type"/>
</dbReference>
<dbReference type="GO" id="GO:0052851">
    <property type="term" value="F:ferric-chelate reductase (NADPH) activity"/>
    <property type="evidence" value="ECO:0007669"/>
    <property type="project" value="UniProtKB-EC"/>
</dbReference>
<dbReference type="OrthoDB" id="4494341at2759"/>
<proteinExistence type="inferred from homology"/>
<dbReference type="InterPro" id="IPR013112">
    <property type="entry name" value="FAD-bd_8"/>
</dbReference>
<keyword evidence="8 13" id="KW-1133">Transmembrane helix</keyword>
<evidence type="ECO:0000256" key="2">
    <source>
        <dbReference type="ARBA" id="ARBA00006278"/>
    </source>
</evidence>
<feature type="transmembrane region" description="Helical" evidence="13">
    <location>
        <begin position="25"/>
        <end position="45"/>
    </location>
</feature>
<feature type="transmembrane region" description="Helical" evidence="13">
    <location>
        <begin position="254"/>
        <end position="273"/>
    </location>
</feature>
<evidence type="ECO:0000256" key="12">
    <source>
        <dbReference type="ARBA" id="ARBA00048483"/>
    </source>
</evidence>
<dbReference type="CDD" id="cd06186">
    <property type="entry name" value="NOX_Duox_like_FAD_NADP"/>
    <property type="match status" value="1"/>
</dbReference>
<dbReference type="Gene3D" id="3.40.50.80">
    <property type="entry name" value="Nucleotide-binding domain of ferredoxin-NADP reductase (FNR) module"/>
    <property type="match status" value="1"/>
</dbReference>
<evidence type="ECO:0000256" key="11">
    <source>
        <dbReference type="ARBA" id="ARBA00023136"/>
    </source>
</evidence>
<evidence type="ECO:0000256" key="9">
    <source>
        <dbReference type="ARBA" id="ARBA00023002"/>
    </source>
</evidence>
<dbReference type="GO" id="GO:0006879">
    <property type="term" value="P:intracellular iron ion homeostasis"/>
    <property type="evidence" value="ECO:0007669"/>
    <property type="project" value="TreeGrafter"/>
</dbReference>
<comment type="similarity">
    <text evidence="2">Belongs to the ferric reductase (FRE) family.</text>
</comment>
<evidence type="ECO:0000256" key="10">
    <source>
        <dbReference type="ARBA" id="ARBA00023065"/>
    </source>
</evidence>
<feature type="transmembrane region" description="Helical" evidence="13">
    <location>
        <begin position="223"/>
        <end position="242"/>
    </location>
</feature>
<dbReference type="SFLD" id="SFLDS00052">
    <property type="entry name" value="Ferric_Reductase_Domain"/>
    <property type="match status" value="1"/>
</dbReference>
<dbReference type="PANTHER" id="PTHR32361:SF24">
    <property type="entry name" value="REDUCTASE, PUTATIVE (AFU_ORTHOLOGUE AFUA_3G10820)-RELATED"/>
    <property type="match status" value="1"/>
</dbReference>
<evidence type="ECO:0000313" key="16">
    <source>
        <dbReference type="Proteomes" id="UP001154252"/>
    </source>
</evidence>
<feature type="transmembrane region" description="Helical" evidence="13">
    <location>
        <begin position="183"/>
        <end position="202"/>
    </location>
</feature>
<keyword evidence="5" id="KW-1003">Cell membrane</keyword>
<protein>
    <recommendedName>
        <fullName evidence="3">ferric-chelate reductase (NADPH)</fullName>
        <ecNumber evidence="3">1.16.1.9</ecNumber>
    </recommendedName>
</protein>
<evidence type="ECO:0000256" key="6">
    <source>
        <dbReference type="ARBA" id="ARBA00022692"/>
    </source>
</evidence>
<keyword evidence="4" id="KW-0813">Transport</keyword>
<dbReference type="PROSITE" id="PS51384">
    <property type="entry name" value="FAD_FR"/>
    <property type="match status" value="1"/>
</dbReference>
<keyword evidence="9" id="KW-0560">Oxidoreductase</keyword>
<dbReference type="PROSITE" id="PS51257">
    <property type="entry name" value="PROKAR_LIPOPROTEIN"/>
    <property type="match status" value="1"/>
</dbReference>
<dbReference type="Proteomes" id="UP001154252">
    <property type="component" value="Unassembled WGS sequence"/>
</dbReference>
<dbReference type="Pfam" id="PF01794">
    <property type="entry name" value="Ferric_reduct"/>
    <property type="match status" value="1"/>
</dbReference>
<gene>
    <name evidence="15" type="ORF">PEGY_LOCUS1263</name>
</gene>
<dbReference type="EC" id="1.16.1.9" evidence="3"/>
<keyword evidence="16" id="KW-1185">Reference proteome</keyword>
<dbReference type="InterPro" id="IPR013130">
    <property type="entry name" value="Fe3_Rdtase_TM_dom"/>
</dbReference>
<name>A0A9W4K860_9EURO</name>
<evidence type="ECO:0000256" key="7">
    <source>
        <dbReference type="ARBA" id="ARBA00022982"/>
    </source>
</evidence>
<dbReference type="SUPFAM" id="SSF63380">
    <property type="entry name" value="Riboflavin synthase domain-like"/>
    <property type="match status" value="1"/>
</dbReference>
<keyword evidence="7" id="KW-0249">Electron transport</keyword>
<evidence type="ECO:0000256" key="8">
    <source>
        <dbReference type="ARBA" id="ARBA00022989"/>
    </source>
</evidence>
<evidence type="ECO:0000256" key="4">
    <source>
        <dbReference type="ARBA" id="ARBA00022448"/>
    </source>
</evidence>
<dbReference type="InterPro" id="IPR017938">
    <property type="entry name" value="Riboflavin_synthase-like_b-brl"/>
</dbReference>
<accession>A0A9W4K860</accession>
<dbReference type="AlphaFoldDB" id="A0A9W4K860"/>
<keyword evidence="11 13" id="KW-0472">Membrane</keyword>
<keyword evidence="10" id="KW-0406">Ion transport</keyword>
<evidence type="ECO:0000256" key="3">
    <source>
        <dbReference type="ARBA" id="ARBA00012668"/>
    </source>
</evidence>
<feature type="transmembrane region" description="Helical" evidence="13">
    <location>
        <begin position="113"/>
        <end position="132"/>
    </location>
</feature>
<dbReference type="SUPFAM" id="SSF52343">
    <property type="entry name" value="Ferredoxin reductase-like, C-terminal NADP-linked domain"/>
    <property type="match status" value="1"/>
</dbReference>
<dbReference type="Pfam" id="PF08030">
    <property type="entry name" value="NAD_binding_6"/>
    <property type="match status" value="1"/>
</dbReference>
<evidence type="ECO:0000256" key="5">
    <source>
        <dbReference type="ARBA" id="ARBA00022475"/>
    </source>
</evidence>
<organism evidence="15 16">
    <name type="scientific">Penicillium egyptiacum</name>
    <dbReference type="NCBI Taxonomy" id="1303716"/>
    <lineage>
        <taxon>Eukaryota</taxon>
        <taxon>Fungi</taxon>
        <taxon>Dikarya</taxon>
        <taxon>Ascomycota</taxon>
        <taxon>Pezizomycotina</taxon>
        <taxon>Eurotiomycetes</taxon>
        <taxon>Eurotiomycetidae</taxon>
        <taxon>Eurotiales</taxon>
        <taxon>Aspergillaceae</taxon>
        <taxon>Penicillium</taxon>
    </lineage>
</organism>
<dbReference type="GO" id="GO:0006826">
    <property type="term" value="P:iron ion transport"/>
    <property type="evidence" value="ECO:0007669"/>
    <property type="project" value="TreeGrafter"/>
</dbReference>
<evidence type="ECO:0000313" key="15">
    <source>
        <dbReference type="EMBL" id="CAG8887966.1"/>
    </source>
</evidence>
<sequence>MALYNRADDGHNAQDLYYDQVNTELAAYALLALGCSAAVLLVWSASSRFSCYLRQIACLSNKRQQYFRPARRWLAAIRKHILYASLFHNRRHREFRLSAAANMGALPSRTHSMLLIGILAMNVTLCTVNVPYSSDRAAKVIRNRTGIMATMNLIPLVLFAGRNNPLIYILRVPYDTFNLFHRWLARIVVLQALAHVFAWCIPKAQEGKPFGWNGVRMSFEDNAFTRTGLVAACAFALLLVHSPFPIRHAFYETFLHLHIATAATAFIFLWIHLDGRRAQGFLLGAIILWAVERSARILNILYRNCGRSLTTAVVETLPDDILRIALYMSRPWPVKPGQHVYLYIPAVGIWTSHPFSVCWSDDEEAGGEDNDNHLHKTAIYLLVRRRSGFTHTLARRAARSINGVLSVHAVVEGPYGAMDSLDSFGTVLLLAGGVGITHHLLFLSHLVRGHAMGTVAARRIQLVWAIRSPSYLEWIEEWLGSITLPDKREVQGSTSSTVASVLQISVYVTGSCDMDVAQPRLSTMQVVTGRPDFDQLLAREVENQIGAMGVLCCGSGGFSDDVRRVCREAQGPTEIVLFEQSFT</sequence>
<dbReference type="EMBL" id="CAJVRC010000839">
    <property type="protein sequence ID" value="CAG8887966.1"/>
    <property type="molecule type" value="Genomic_DNA"/>
</dbReference>
<evidence type="ECO:0000256" key="1">
    <source>
        <dbReference type="ARBA" id="ARBA00004651"/>
    </source>
</evidence>
<comment type="subcellular location">
    <subcellularLocation>
        <location evidence="1">Cell membrane</location>
        <topology evidence="1">Multi-pass membrane protein</topology>
    </subcellularLocation>
</comment>
<evidence type="ECO:0000259" key="14">
    <source>
        <dbReference type="PROSITE" id="PS51384"/>
    </source>
</evidence>
<dbReference type="InterPro" id="IPR051410">
    <property type="entry name" value="Ferric/Cupric_Reductase"/>
</dbReference>
<dbReference type="PANTHER" id="PTHR32361">
    <property type="entry name" value="FERRIC/CUPRIC REDUCTASE TRANSMEMBRANE COMPONENT"/>
    <property type="match status" value="1"/>
</dbReference>
<dbReference type="SFLD" id="SFLDG01168">
    <property type="entry name" value="Ferric_reductase_subgroup_(FRE"/>
    <property type="match status" value="1"/>
</dbReference>